<dbReference type="Gene3D" id="3.40.190.10">
    <property type="entry name" value="Periplasmic binding protein-like II"/>
    <property type="match status" value="2"/>
</dbReference>
<dbReference type="PANTHER" id="PTHR30024">
    <property type="entry name" value="ALIPHATIC SULFONATES-BINDING PROTEIN-RELATED"/>
    <property type="match status" value="1"/>
</dbReference>
<dbReference type="EMBL" id="CAEMXZ010000042">
    <property type="protein sequence ID" value="CAB4323394.1"/>
    <property type="molecule type" value="Genomic_DNA"/>
</dbReference>
<evidence type="ECO:0000313" key="3">
    <source>
        <dbReference type="EMBL" id="CAB4949118.1"/>
    </source>
</evidence>
<dbReference type="InterPro" id="IPR001638">
    <property type="entry name" value="Solute-binding_3/MltF_N"/>
</dbReference>
<reference evidence="3" key="1">
    <citation type="submission" date="2020-05" db="EMBL/GenBank/DDBJ databases">
        <authorList>
            <person name="Chiriac C."/>
            <person name="Salcher M."/>
            <person name="Ghai R."/>
            <person name="Kavagutti S V."/>
        </authorList>
    </citation>
    <scope>NUCLEOTIDE SEQUENCE</scope>
</reference>
<feature type="domain" description="Solute-binding protein family 3/N-terminal" evidence="1">
    <location>
        <begin position="2"/>
        <end position="229"/>
    </location>
</feature>
<dbReference type="AlphaFoldDB" id="A0A6J7JZG7"/>
<protein>
    <submittedName>
        <fullName evidence="3">Unannotated protein</fullName>
    </submittedName>
</protein>
<name>A0A6J7JZG7_9ZZZZ</name>
<dbReference type="SUPFAM" id="SSF53850">
    <property type="entry name" value="Periplasmic binding protein-like II"/>
    <property type="match status" value="1"/>
</dbReference>
<gene>
    <name evidence="2" type="ORF">UFOPK1392_01149</name>
    <name evidence="3" type="ORF">UFOPK3733_01761</name>
</gene>
<accession>A0A6J7JZG7</accession>
<sequence length="305" mass="32627">MSLKVGVISPGSSARQVNRMKSGAFDGAEYSVEWVEFATTNDALPALISGAIDVALLVQSPNAVLAAGNATEPWTTETAPFVIVGAALPYVEDGQLVIVKTDSPIQSLDDLRGRSITFPRGSLQQYCWAKLRLSNNLPDGAVNEVLMAAGEARAAYLSGAIEANVANSWARSQIVAGKSRSIATCEPSVAPEYTVTLARARLLDDQATAAAVSDLLERSQTAEAWWNDNRDEAAKTYIEVASQSVAEAAASAKYDNRVRVPLDAETIAAIQDEADVFAELGVMRTRPDIAFLFDNRFDDGLTRGR</sequence>
<dbReference type="SMART" id="SM00062">
    <property type="entry name" value="PBPb"/>
    <property type="match status" value="1"/>
</dbReference>
<proteinExistence type="predicted"/>
<organism evidence="3">
    <name type="scientific">freshwater metagenome</name>
    <dbReference type="NCBI Taxonomy" id="449393"/>
    <lineage>
        <taxon>unclassified sequences</taxon>
        <taxon>metagenomes</taxon>
        <taxon>ecological metagenomes</taxon>
    </lineage>
</organism>
<dbReference type="EMBL" id="CAFBNC010000111">
    <property type="protein sequence ID" value="CAB4949118.1"/>
    <property type="molecule type" value="Genomic_DNA"/>
</dbReference>
<dbReference type="PANTHER" id="PTHR30024:SF48">
    <property type="entry name" value="ABC TRANSPORTER SUBSTRATE-BINDING PROTEIN"/>
    <property type="match status" value="1"/>
</dbReference>
<evidence type="ECO:0000259" key="1">
    <source>
        <dbReference type="SMART" id="SM00062"/>
    </source>
</evidence>
<evidence type="ECO:0000313" key="2">
    <source>
        <dbReference type="EMBL" id="CAB4323394.1"/>
    </source>
</evidence>